<reference evidence="1 2" key="1">
    <citation type="journal article" date="2007" name="Int. J. Syst. Evol. Microbiol.">
        <title>Description of Pelomonas aquatica sp. nov. and Pelomonas puraquae sp. nov., isolated from industrial and haemodialysis water.</title>
        <authorList>
            <person name="Gomila M."/>
            <person name="Bowien B."/>
            <person name="Falsen E."/>
            <person name="Moore E.R."/>
            <person name="Lalucat J."/>
        </authorList>
    </citation>
    <scope>NUCLEOTIDE SEQUENCE [LARGE SCALE GENOMIC DNA]</scope>
    <source>
        <strain evidence="1 2">CCUG 52769</strain>
    </source>
</reference>
<accession>A0A254N6D9</accession>
<comment type="caution">
    <text evidence="1">The sequence shown here is derived from an EMBL/GenBank/DDBJ whole genome shotgun (WGS) entry which is preliminary data.</text>
</comment>
<dbReference type="Proteomes" id="UP000197446">
    <property type="component" value="Unassembled WGS sequence"/>
</dbReference>
<dbReference type="RefSeq" id="WP_088483835.1">
    <property type="nucleotide sequence ID" value="NZ_NISI01000005.1"/>
</dbReference>
<evidence type="ECO:0000313" key="2">
    <source>
        <dbReference type="Proteomes" id="UP000197446"/>
    </source>
</evidence>
<sequence length="193" mass="19217">MVAPLNNALLNYLSSKTSDGAATTAQTAGLKAGSVTVSKAALERAAGMAKSATAAKALETAQKTLATDLRAAMAKAGVKLGGAVEFTVKSDGTVETKGSEADKAAVKAFFAADTSQPSFAKRIASQAQDALKLSSTIQQSAAISQAAQLAKSPGGVMSLYNSLMQQSASASVTFSVSAAGSSLTYPGSLSTNA</sequence>
<keyword evidence="2" id="KW-1185">Reference proteome</keyword>
<protein>
    <submittedName>
        <fullName evidence="1">Uncharacterized protein</fullName>
    </submittedName>
</protein>
<proteinExistence type="predicted"/>
<name>A0A254N6D9_9BURK</name>
<evidence type="ECO:0000313" key="1">
    <source>
        <dbReference type="EMBL" id="OWR03599.1"/>
    </source>
</evidence>
<gene>
    <name evidence="1" type="ORF">CDO81_14005</name>
</gene>
<organism evidence="1 2">
    <name type="scientific">Roseateles puraquae</name>
    <dbReference type="NCBI Taxonomy" id="431059"/>
    <lineage>
        <taxon>Bacteria</taxon>
        <taxon>Pseudomonadati</taxon>
        <taxon>Pseudomonadota</taxon>
        <taxon>Betaproteobacteria</taxon>
        <taxon>Burkholderiales</taxon>
        <taxon>Sphaerotilaceae</taxon>
        <taxon>Roseateles</taxon>
    </lineage>
</organism>
<dbReference type="OrthoDB" id="8905319at2"/>
<dbReference type="AlphaFoldDB" id="A0A254N6D9"/>
<dbReference type="EMBL" id="NISI01000005">
    <property type="protein sequence ID" value="OWR03599.1"/>
    <property type="molecule type" value="Genomic_DNA"/>
</dbReference>